<sequence length="143" mass="16495">MESLTAAQAVDVSYKILGEAIEEREKYAESGENKCAKEYMTVALSYIGEHLQEEELSIVQVATQIYLNPVYFGRVFKNTFHMTFKKYLLQQRMEKAKRLIQDGCESIGTVCEQVGISNASYFSHLFKEYTGKLPSEYKKDYEE</sequence>
<reference evidence="5 6" key="1">
    <citation type="submission" date="2009-02" db="EMBL/GenBank/DDBJ databases">
        <authorList>
            <person name="Fulton L."/>
            <person name="Clifton S."/>
            <person name="Fulton B."/>
            <person name="Xu J."/>
            <person name="Minx P."/>
            <person name="Pepin K.H."/>
            <person name="Johnson M."/>
            <person name="Bhonagiri V."/>
            <person name="Nash W.E."/>
            <person name="Mardis E.R."/>
            <person name="Wilson R.K."/>
        </authorList>
    </citation>
    <scope>NUCLEOTIDE SEQUENCE [LARGE SCALE GENOMIC DNA]</scope>
    <source>
        <strain evidence="5 6">ATCC 27758</strain>
    </source>
</reference>
<evidence type="ECO:0000256" key="1">
    <source>
        <dbReference type="ARBA" id="ARBA00023015"/>
    </source>
</evidence>
<dbReference type="Gene3D" id="1.10.10.60">
    <property type="entry name" value="Homeodomain-like"/>
    <property type="match status" value="2"/>
</dbReference>
<reference evidence="5 6" key="2">
    <citation type="submission" date="2009-03" db="EMBL/GenBank/DDBJ databases">
        <title>Draft genome sequence of Coprococcus comes (ATCC 27758).</title>
        <authorList>
            <person name="Sudarsanam P."/>
            <person name="Ley R."/>
            <person name="Guruge J."/>
            <person name="Turnbaugh P.J."/>
            <person name="Mahowald M."/>
            <person name="Liep D."/>
            <person name="Gordon J."/>
        </authorList>
    </citation>
    <scope>NUCLEOTIDE SEQUENCE [LARGE SCALE GENOMIC DNA]</scope>
    <source>
        <strain evidence="5 6">ATCC 27758</strain>
    </source>
</reference>
<dbReference type="Pfam" id="PF12833">
    <property type="entry name" value="HTH_18"/>
    <property type="match status" value="1"/>
</dbReference>
<keyword evidence="1" id="KW-0805">Transcription regulation</keyword>
<dbReference type="PROSITE" id="PS00041">
    <property type="entry name" value="HTH_ARAC_FAMILY_1"/>
    <property type="match status" value="1"/>
</dbReference>
<keyword evidence="2" id="KW-0238">DNA-binding</keyword>
<dbReference type="PANTHER" id="PTHR43280:SF28">
    <property type="entry name" value="HTH-TYPE TRANSCRIPTIONAL ACTIVATOR RHAS"/>
    <property type="match status" value="1"/>
</dbReference>
<proteinExistence type="predicted"/>
<dbReference type="Proteomes" id="UP000003793">
    <property type="component" value="Unassembled WGS sequence"/>
</dbReference>
<dbReference type="PANTHER" id="PTHR43280">
    <property type="entry name" value="ARAC-FAMILY TRANSCRIPTIONAL REGULATOR"/>
    <property type="match status" value="1"/>
</dbReference>
<dbReference type="HOGENOM" id="CLU_1802841_0_0_9"/>
<dbReference type="SUPFAM" id="SSF46689">
    <property type="entry name" value="Homeodomain-like"/>
    <property type="match status" value="2"/>
</dbReference>
<organism evidence="5 6">
    <name type="scientific">Coprococcus comes ATCC 27758</name>
    <dbReference type="NCBI Taxonomy" id="470146"/>
    <lineage>
        <taxon>Bacteria</taxon>
        <taxon>Bacillati</taxon>
        <taxon>Bacillota</taxon>
        <taxon>Clostridia</taxon>
        <taxon>Lachnospirales</taxon>
        <taxon>Lachnospiraceae</taxon>
        <taxon>Coprococcus</taxon>
    </lineage>
</organism>
<protein>
    <submittedName>
        <fullName evidence="5">Transcriptional regulator, AraC family</fullName>
    </submittedName>
</protein>
<evidence type="ECO:0000313" key="6">
    <source>
        <dbReference type="Proteomes" id="UP000003793"/>
    </source>
</evidence>
<dbReference type="GO" id="GO:0003700">
    <property type="term" value="F:DNA-binding transcription factor activity"/>
    <property type="evidence" value="ECO:0007669"/>
    <property type="project" value="InterPro"/>
</dbReference>
<dbReference type="PROSITE" id="PS01124">
    <property type="entry name" value="HTH_ARAC_FAMILY_2"/>
    <property type="match status" value="1"/>
</dbReference>
<evidence type="ECO:0000256" key="3">
    <source>
        <dbReference type="ARBA" id="ARBA00023163"/>
    </source>
</evidence>
<gene>
    <name evidence="5" type="ORF">COPCOM_00669</name>
</gene>
<accession>C0B697</accession>
<dbReference type="EMBL" id="ABVR01000035">
    <property type="protein sequence ID" value="EEG91037.1"/>
    <property type="molecule type" value="Genomic_DNA"/>
</dbReference>
<feature type="domain" description="HTH araC/xylS-type" evidence="4">
    <location>
        <begin position="41"/>
        <end position="140"/>
    </location>
</feature>
<dbReference type="AlphaFoldDB" id="C0B697"/>
<dbReference type="InterPro" id="IPR009057">
    <property type="entry name" value="Homeodomain-like_sf"/>
</dbReference>
<dbReference type="GO" id="GO:0043565">
    <property type="term" value="F:sequence-specific DNA binding"/>
    <property type="evidence" value="ECO:0007669"/>
    <property type="project" value="InterPro"/>
</dbReference>
<name>C0B697_9FIRM</name>
<dbReference type="InterPro" id="IPR018060">
    <property type="entry name" value="HTH_AraC"/>
</dbReference>
<evidence type="ECO:0000313" key="5">
    <source>
        <dbReference type="EMBL" id="EEG91037.1"/>
    </source>
</evidence>
<dbReference type="InterPro" id="IPR018062">
    <property type="entry name" value="HTH_AraC-typ_CS"/>
</dbReference>
<comment type="caution">
    <text evidence="5">The sequence shown here is derived from an EMBL/GenBank/DDBJ whole genome shotgun (WGS) entry which is preliminary data.</text>
</comment>
<evidence type="ECO:0000259" key="4">
    <source>
        <dbReference type="PROSITE" id="PS01124"/>
    </source>
</evidence>
<evidence type="ECO:0000256" key="2">
    <source>
        <dbReference type="ARBA" id="ARBA00023125"/>
    </source>
</evidence>
<keyword evidence="3" id="KW-0804">Transcription</keyword>
<dbReference type="SMART" id="SM00342">
    <property type="entry name" value="HTH_ARAC"/>
    <property type="match status" value="1"/>
</dbReference>